<keyword evidence="3" id="KW-1185">Reference proteome</keyword>
<dbReference type="EMBL" id="SNZR01000016">
    <property type="protein sequence ID" value="TDR87328.1"/>
    <property type="molecule type" value="Genomic_DNA"/>
</dbReference>
<name>A0A4R7BP78_9HYPH</name>
<dbReference type="Proteomes" id="UP000295122">
    <property type="component" value="Unassembled WGS sequence"/>
</dbReference>
<comment type="caution">
    <text evidence="2">The sequence shown here is derived from an EMBL/GenBank/DDBJ whole genome shotgun (WGS) entry which is preliminary data.</text>
</comment>
<proteinExistence type="predicted"/>
<gene>
    <name evidence="2" type="ORF">EV668_4409</name>
</gene>
<evidence type="ECO:0000313" key="2">
    <source>
        <dbReference type="EMBL" id="TDR87328.1"/>
    </source>
</evidence>
<dbReference type="InterPro" id="IPR025528">
    <property type="entry name" value="BrnA_antitoxin"/>
</dbReference>
<organism evidence="2 3">
    <name type="scientific">Enterovirga rhinocerotis</name>
    <dbReference type="NCBI Taxonomy" id="1339210"/>
    <lineage>
        <taxon>Bacteria</taxon>
        <taxon>Pseudomonadati</taxon>
        <taxon>Pseudomonadota</taxon>
        <taxon>Alphaproteobacteria</taxon>
        <taxon>Hyphomicrobiales</taxon>
        <taxon>Methylobacteriaceae</taxon>
        <taxon>Enterovirga</taxon>
    </lineage>
</organism>
<dbReference type="AlphaFoldDB" id="A0A4R7BP78"/>
<dbReference type="OrthoDB" id="361944at2"/>
<protein>
    <submittedName>
        <fullName evidence="2">Uncharacterized protein (DUF4415 family)</fullName>
    </submittedName>
</protein>
<dbReference type="RefSeq" id="WP_133774161.1">
    <property type="nucleotide sequence ID" value="NZ_SNZR01000016.1"/>
</dbReference>
<feature type="region of interest" description="Disordered" evidence="1">
    <location>
        <begin position="1"/>
        <end position="27"/>
    </location>
</feature>
<accession>A0A4R7BP78</accession>
<feature type="compositionally biased region" description="Acidic residues" evidence="1">
    <location>
        <begin position="16"/>
        <end position="27"/>
    </location>
</feature>
<reference evidence="2 3" key="1">
    <citation type="submission" date="2019-03" db="EMBL/GenBank/DDBJ databases">
        <title>Genomic Encyclopedia of Type Strains, Phase IV (KMG-IV): sequencing the most valuable type-strain genomes for metagenomic binning, comparative biology and taxonomic classification.</title>
        <authorList>
            <person name="Goeker M."/>
        </authorList>
    </citation>
    <scope>NUCLEOTIDE SEQUENCE [LARGE SCALE GENOMIC DNA]</scope>
    <source>
        <strain evidence="2 3">DSM 25903</strain>
    </source>
</reference>
<evidence type="ECO:0000256" key="1">
    <source>
        <dbReference type="SAM" id="MobiDB-lite"/>
    </source>
</evidence>
<sequence length="99" mass="10817">MSNAEKAAPDKAQGYTDEDLAEVEDSPEWTAEDFAAAKPFAEVFPDLAASIRRTRGKQKAPTKVAVGIRLSADVAEHYRKSGRGWQTRVDDILRKAAGL</sequence>
<dbReference type="Pfam" id="PF14384">
    <property type="entry name" value="BrnA_antitoxin"/>
    <property type="match status" value="1"/>
</dbReference>
<evidence type="ECO:0000313" key="3">
    <source>
        <dbReference type="Proteomes" id="UP000295122"/>
    </source>
</evidence>